<dbReference type="Proteomes" id="UP000821837">
    <property type="component" value="Chromosome 3"/>
</dbReference>
<evidence type="ECO:0000313" key="2">
    <source>
        <dbReference type="EMBL" id="KAH7961462.1"/>
    </source>
</evidence>
<reference evidence="2" key="2">
    <citation type="submission" date="2021-09" db="EMBL/GenBank/DDBJ databases">
        <authorList>
            <person name="Jia N."/>
            <person name="Wang J."/>
            <person name="Shi W."/>
            <person name="Du L."/>
            <person name="Sun Y."/>
            <person name="Zhan W."/>
            <person name="Jiang J."/>
            <person name="Wang Q."/>
            <person name="Zhang B."/>
            <person name="Ji P."/>
            <person name="Sakyi L.B."/>
            <person name="Cui X."/>
            <person name="Yuan T."/>
            <person name="Jiang B."/>
            <person name="Yang W."/>
            <person name="Lam T.T.-Y."/>
            <person name="Chang Q."/>
            <person name="Ding S."/>
            <person name="Wang X."/>
            <person name="Zhu J."/>
            <person name="Ruan X."/>
            <person name="Zhao L."/>
            <person name="Wei J."/>
            <person name="Que T."/>
            <person name="Du C."/>
            <person name="Cheng J."/>
            <person name="Dai P."/>
            <person name="Han X."/>
            <person name="Huang E."/>
            <person name="Gao Y."/>
            <person name="Liu J."/>
            <person name="Shao H."/>
            <person name="Ye R."/>
            <person name="Li L."/>
            <person name="Wei W."/>
            <person name="Wang X."/>
            <person name="Wang C."/>
            <person name="Huo Q."/>
            <person name="Li W."/>
            <person name="Guo W."/>
            <person name="Chen H."/>
            <person name="Chen S."/>
            <person name="Zhou L."/>
            <person name="Zhou L."/>
            <person name="Ni X."/>
            <person name="Tian J."/>
            <person name="Zhou Y."/>
            <person name="Sheng Y."/>
            <person name="Liu T."/>
            <person name="Pan Y."/>
            <person name="Xia L."/>
            <person name="Li J."/>
            <person name="Zhao F."/>
            <person name="Cao W."/>
        </authorList>
    </citation>
    <scope>NUCLEOTIDE SEQUENCE</scope>
    <source>
        <strain evidence="2">Rsan-2018</strain>
        <tissue evidence="2">Larvae</tissue>
    </source>
</reference>
<name>A0A9D4Q027_RHISA</name>
<dbReference type="EMBL" id="JABSTV010001249">
    <property type="protein sequence ID" value="KAH7961462.1"/>
    <property type="molecule type" value="Genomic_DNA"/>
</dbReference>
<organism evidence="2 3">
    <name type="scientific">Rhipicephalus sanguineus</name>
    <name type="common">Brown dog tick</name>
    <name type="synonym">Ixodes sanguineus</name>
    <dbReference type="NCBI Taxonomy" id="34632"/>
    <lineage>
        <taxon>Eukaryota</taxon>
        <taxon>Metazoa</taxon>
        <taxon>Ecdysozoa</taxon>
        <taxon>Arthropoda</taxon>
        <taxon>Chelicerata</taxon>
        <taxon>Arachnida</taxon>
        <taxon>Acari</taxon>
        <taxon>Parasitiformes</taxon>
        <taxon>Ixodida</taxon>
        <taxon>Ixodoidea</taxon>
        <taxon>Ixodidae</taxon>
        <taxon>Rhipicephalinae</taxon>
        <taxon>Rhipicephalus</taxon>
        <taxon>Rhipicephalus</taxon>
    </lineage>
</organism>
<evidence type="ECO:0000313" key="3">
    <source>
        <dbReference type="Proteomes" id="UP000821837"/>
    </source>
</evidence>
<gene>
    <name evidence="2" type="ORF">HPB52_009283</name>
</gene>
<dbReference type="AlphaFoldDB" id="A0A9D4Q027"/>
<evidence type="ECO:0000256" key="1">
    <source>
        <dbReference type="SAM" id="MobiDB-lite"/>
    </source>
</evidence>
<protein>
    <submittedName>
        <fullName evidence="2">Uncharacterized protein</fullName>
    </submittedName>
</protein>
<proteinExistence type="predicted"/>
<accession>A0A9D4Q027</accession>
<feature type="region of interest" description="Disordered" evidence="1">
    <location>
        <begin position="34"/>
        <end position="53"/>
    </location>
</feature>
<sequence length="160" mass="17698">MRIVESADSLTACTRDYLEALKVQYDRLLRASSDRRRVPQVASGEPQDVDLRDVRGNGSFRITELKRPDGSLTEDPAEIESILHHNFKSAFHETNPDTAHSALTLTKELCKHLHHLEEDECLTLCEAASLTELKTAVTSMPPNSAPGADGLTAGFYGIFF</sequence>
<reference evidence="2" key="1">
    <citation type="journal article" date="2020" name="Cell">
        <title>Large-Scale Comparative Analyses of Tick Genomes Elucidate Their Genetic Diversity and Vector Capacities.</title>
        <authorList>
            <consortium name="Tick Genome and Microbiome Consortium (TIGMIC)"/>
            <person name="Jia N."/>
            <person name="Wang J."/>
            <person name="Shi W."/>
            <person name="Du L."/>
            <person name="Sun Y."/>
            <person name="Zhan W."/>
            <person name="Jiang J.F."/>
            <person name="Wang Q."/>
            <person name="Zhang B."/>
            <person name="Ji P."/>
            <person name="Bell-Sakyi L."/>
            <person name="Cui X.M."/>
            <person name="Yuan T.T."/>
            <person name="Jiang B.G."/>
            <person name="Yang W.F."/>
            <person name="Lam T.T."/>
            <person name="Chang Q.C."/>
            <person name="Ding S.J."/>
            <person name="Wang X.J."/>
            <person name="Zhu J.G."/>
            <person name="Ruan X.D."/>
            <person name="Zhao L."/>
            <person name="Wei J.T."/>
            <person name="Ye R.Z."/>
            <person name="Que T.C."/>
            <person name="Du C.H."/>
            <person name="Zhou Y.H."/>
            <person name="Cheng J.X."/>
            <person name="Dai P.F."/>
            <person name="Guo W.B."/>
            <person name="Han X.H."/>
            <person name="Huang E.J."/>
            <person name="Li L.F."/>
            <person name="Wei W."/>
            <person name="Gao Y.C."/>
            <person name="Liu J.Z."/>
            <person name="Shao H.Z."/>
            <person name="Wang X."/>
            <person name="Wang C.C."/>
            <person name="Yang T.C."/>
            <person name="Huo Q.B."/>
            <person name="Li W."/>
            <person name="Chen H.Y."/>
            <person name="Chen S.E."/>
            <person name="Zhou L.G."/>
            <person name="Ni X.B."/>
            <person name="Tian J.H."/>
            <person name="Sheng Y."/>
            <person name="Liu T."/>
            <person name="Pan Y.S."/>
            <person name="Xia L.Y."/>
            <person name="Li J."/>
            <person name="Zhao F."/>
            <person name="Cao W.C."/>
        </authorList>
    </citation>
    <scope>NUCLEOTIDE SEQUENCE</scope>
    <source>
        <strain evidence="2">Rsan-2018</strain>
    </source>
</reference>
<keyword evidence="3" id="KW-1185">Reference proteome</keyword>
<comment type="caution">
    <text evidence="2">The sequence shown here is derived from an EMBL/GenBank/DDBJ whole genome shotgun (WGS) entry which is preliminary data.</text>
</comment>